<protein>
    <submittedName>
        <fullName evidence="1">Uncharacterized protein</fullName>
    </submittedName>
</protein>
<organism evidence="1 2">
    <name type="scientific">Blumeria hordei</name>
    <name type="common">Barley powdery mildew</name>
    <name type="synonym">Blumeria graminis f. sp. hordei</name>
    <dbReference type="NCBI Taxonomy" id="2867405"/>
    <lineage>
        <taxon>Eukaryota</taxon>
        <taxon>Fungi</taxon>
        <taxon>Dikarya</taxon>
        <taxon>Ascomycota</taxon>
        <taxon>Pezizomycotina</taxon>
        <taxon>Leotiomycetes</taxon>
        <taxon>Erysiphales</taxon>
        <taxon>Erysiphaceae</taxon>
        <taxon>Blumeria</taxon>
    </lineage>
</organism>
<dbReference type="EMBL" id="UNSH01000046">
    <property type="protein sequence ID" value="SZF03172.1"/>
    <property type="molecule type" value="Genomic_DNA"/>
</dbReference>
<accession>A0A383UV67</accession>
<name>A0A383UV67_BLUHO</name>
<evidence type="ECO:0000313" key="2">
    <source>
        <dbReference type="Proteomes" id="UP000275772"/>
    </source>
</evidence>
<proteinExistence type="predicted"/>
<dbReference type="VEuPathDB" id="FungiDB:BLGHR1_13961"/>
<dbReference type="AlphaFoldDB" id="A0A383UV67"/>
<dbReference type="Proteomes" id="UP000275772">
    <property type="component" value="Unassembled WGS sequence"/>
</dbReference>
<gene>
    <name evidence="1" type="ORF">BLGHR1_13961</name>
</gene>
<sequence>MCEYTKNFYVYTSCTDPGSHFFSTSVDGKKEKRCARGPHERYIVVPGHCPLCSYRV</sequence>
<evidence type="ECO:0000313" key="1">
    <source>
        <dbReference type="EMBL" id="SZF03172.1"/>
    </source>
</evidence>
<reference evidence="1 2" key="1">
    <citation type="submission" date="2017-11" db="EMBL/GenBank/DDBJ databases">
        <authorList>
            <person name="Kracher B."/>
        </authorList>
    </citation>
    <scope>NUCLEOTIDE SEQUENCE [LARGE SCALE GENOMIC DNA]</scope>
    <source>
        <strain evidence="1 2">RACE1</strain>
    </source>
</reference>